<dbReference type="GO" id="GO:0032008">
    <property type="term" value="P:positive regulation of TOR signaling"/>
    <property type="evidence" value="ECO:0007669"/>
    <property type="project" value="InterPro"/>
</dbReference>
<evidence type="ECO:0000259" key="1">
    <source>
        <dbReference type="SMART" id="SM00960"/>
    </source>
</evidence>
<dbReference type="SUPFAM" id="SSF103196">
    <property type="entry name" value="Roadblock/LC7 domain"/>
    <property type="match status" value="1"/>
</dbReference>
<protein>
    <submittedName>
        <fullName evidence="2">Dynein regulation protein LC7</fullName>
    </submittedName>
</protein>
<organism evidence="2 3">
    <name type="scientific">Uabimicrobium amorphum</name>
    <dbReference type="NCBI Taxonomy" id="2596890"/>
    <lineage>
        <taxon>Bacteria</taxon>
        <taxon>Pseudomonadati</taxon>
        <taxon>Planctomycetota</taxon>
        <taxon>Candidatus Uabimicrobiia</taxon>
        <taxon>Candidatus Uabimicrobiales</taxon>
        <taxon>Candidatus Uabimicrobiaceae</taxon>
        <taxon>Candidatus Uabimicrobium</taxon>
    </lineage>
</organism>
<dbReference type="KEGG" id="uam:UABAM_02198"/>
<reference evidence="2 3" key="1">
    <citation type="submission" date="2019-08" db="EMBL/GenBank/DDBJ databases">
        <title>Complete genome sequence of Candidatus Uab amorphum.</title>
        <authorList>
            <person name="Shiratori T."/>
            <person name="Suzuki S."/>
            <person name="Kakizawa Y."/>
            <person name="Ishida K."/>
        </authorList>
    </citation>
    <scope>NUCLEOTIDE SEQUENCE [LARGE SCALE GENOMIC DNA]</scope>
    <source>
        <strain evidence="2 3">SRT547</strain>
    </source>
</reference>
<dbReference type="InterPro" id="IPR037587">
    <property type="entry name" value="LAMTOR2-like"/>
</dbReference>
<dbReference type="AlphaFoldDB" id="A0A5S9IL25"/>
<feature type="domain" description="Roadblock/LAMTOR2" evidence="1">
    <location>
        <begin position="22"/>
        <end position="112"/>
    </location>
</feature>
<name>A0A5S9IL25_UABAM</name>
<dbReference type="RefSeq" id="WP_151968027.1">
    <property type="nucleotide sequence ID" value="NZ_AP019860.1"/>
</dbReference>
<dbReference type="EMBL" id="AP019860">
    <property type="protein sequence ID" value="BBM83843.1"/>
    <property type="molecule type" value="Genomic_DNA"/>
</dbReference>
<evidence type="ECO:0000313" key="2">
    <source>
        <dbReference type="EMBL" id="BBM83843.1"/>
    </source>
</evidence>
<sequence length="172" mass="19432">MSDSQNLKLNRLIFYKEDVDLIDKVLQMFLKQCQAKCCILIDKEGHLITHHGETQAYELDTVCTLLAGTFAATREWARLLGEEEFSVLFHKGKKDSIQVNLVGDRTLLAVIFDDRTQLGLVKLISEKISKRLEKIFADSENRKENPDDSMVEGIAKLGEAADDLLDNIFGSD</sequence>
<evidence type="ECO:0000313" key="3">
    <source>
        <dbReference type="Proteomes" id="UP000326354"/>
    </source>
</evidence>
<dbReference type="Gene3D" id="3.30.450.30">
    <property type="entry name" value="Dynein light chain 2a, cytoplasmic"/>
    <property type="match status" value="1"/>
</dbReference>
<dbReference type="GO" id="GO:0060090">
    <property type="term" value="F:molecular adaptor activity"/>
    <property type="evidence" value="ECO:0007669"/>
    <property type="project" value="InterPro"/>
</dbReference>
<dbReference type="SMART" id="SM00960">
    <property type="entry name" value="Robl_LC7"/>
    <property type="match status" value="1"/>
</dbReference>
<dbReference type="GO" id="GO:0005085">
    <property type="term" value="F:guanyl-nucleotide exchange factor activity"/>
    <property type="evidence" value="ECO:0007669"/>
    <property type="project" value="InterPro"/>
</dbReference>
<dbReference type="OrthoDB" id="9790687at2"/>
<dbReference type="Proteomes" id="UP000326354">
    <property type="component" value="Chromosome"/>
</dbReference>
<keyword evidence="3" id="KW-1185">Reference proteome</keyword>
<dbReference type="Pfam" id="PF03259">
    <property type="entry name" value="Robl_LC7"/>
    <property type="match status" value="1"/>
</dbReference>
<proteinExistence type="predicted"/>
<accession>A0A5S9IL25</accession>
<gene>
    <name evidence="2" type="ORF">UABAM_02198</name>
</gene>
<dbReference type="PANTHER" id="PTHR13323">
    <property type="entry name" value="LATE ENDOSOMAL/LYSOSOMAL MP1 INTERACTING PROTEIN"/>
    <property type="match status" value="1"/>
</dbReference>
<dbReference type="InterPro" id="IPR004942">
    <property type="entry name" value="Roadblock/LAMTOR2_dom"/>
</dbReference>